<feature type="region of interest" description="Disordered" evidence="1">
    <location>
        <begin position="88"/>
        <end position="109"/>
    </location>
</feature>
<proteinExistence type="predicted"/>
<accession>A0A0D7BK39</accession>
<evidence type="ECO:0000256" key="1">
    <source>
        <dbReference type="SAM" id="MobiDB-lite"/>
    </source>
</evidence>
<evidence type="ECO:0000313" key="2">
    <source>
        <dbReference type="EMBL" id="KIY69976.1"/>
    </source>
</evidence>
<reference evidence="2 3" key="1">
    <citation type="journal article" date="2015" name="Fungal Genet. Biol.">
        <title>Evolution of novel wood decay mechanisms in Agaricales revealed by the genome sequences of Fistulina hepatica and Cylindrobasidium torrendii.</title>
        <authorList>
            <person name="Floudas D."/>
            <person name="Held B.W."/>
            <person name="Riley R."/>
            <person name="Nagy L.G."/>
            <person name="Koehler G."/>
            <person name="Ransdell A.S."/>
            <person name="Younus H."/>
            <person name="Chow J."/>
            <person name="Chiniquy J."/>
            <person name="Lipzen A."/>
            <person name="Tritt A."/>
            <person name="Sun H."/>
            <person name="Haridas S."/>
            <person name="LaButti K."/>
            <person name="Ohm R.A."/>
            <person name="Kues U."/>
            <person name="Blanchette R.A."/>
            <person name="Grigoriev I.V."/>
            <person name="Minto R.E."/>
            <person name="Hibbett D.S."/>
        </authorList>
    </citation>
    <scope>NUCLEOTIDE SEQUENCE [LARGE SCALE GENOMIC DNA]</scope>
    <source>
        <strain evidence="2 3">FP15055 ss-10</strain>
    </source>
</reference>
<organism evidence="2 3">
    <name type="scientific">Cylindrobasidium torrendii FP15055 ss-10</name>
    <dbReference type="NCBI Taxonomy" id="1314674"/>
    <lineage>
        <taxon>Eukaryota</taxon>
        <taxon>Fungi</taxon>
        <taxon>Dikarya</taxon>
        <taxon>Basidiomycota</taxon>
        <taxon>Agaricomycotina</taxon>
        <taxon>Agaricomycetes</taxon>
        <taxon>Agaricomycetidae</taxon>
        <taxon>Agaricales</taxon>
        <taxon>Marasmiineae</taxon>
        <taxon>Physalacriaceae</taxon>
        <taxon>Cylindrobasidium</taxon>
    </lineage>
</organism>
<dbReference type="OrthoDB" id="2855464at2759"/>
<evidence type="ECO:0000313" key="3">
    <source>
        <dbReference type="Proteomes" id="UP000054007"/>
    </source>
</evidence>
<gene>
    <name evidence="2" type="ORF">CYLTODRAFT_420178</name>
</gene>
<dbReference type="Proteomes" id="UP000054007">
    <property type="component" value="Unassembled WGS sequence"/>
</dbReference>
<sequence length="234" mass="27185">MARSHASKSRAVEKPADSFPDKYLTTLLTTLKSLQTGSFSFVVDSAYKTLRDRGIKRKTIEVKLKEITFKPKESKIWTLKPEVAQLLGAPSRSTKQHTRRSGERSQSDILSSIKSDYAPPIEIARNPHLASHWMLHHPAYGQFTKQFPKHIMTRKAVERRAQLEDDPWIAEIIDPYQIRCGGCGGRKKLDSRHGTYSYYNWHHHRKRCVPLFVRWMDQEEPEWEDCVKDGPAKW</sequence>
<dbReference type="STRING" id="1314674.A0A0D7BK39"/>
<dbReference type="AlphaFoldDB" id="A0A0D7BK39"/>
<keyword evidence="3" id="KW-1185">Reference proteome</keyword>
<protein>
    <submittedName>
        <fullName evidence="2">Uncharacterized protein</fullName>
    </submittedName>
</protein>
<name>A0A0D7BK39_9AGAR</name>
<dbReference type="EMBL" id="KN880475">
    <property type="protein sequence ID" value="KIY69976.1"/>
    <property type="molecule type" value="Genomic_DNA"/>
</dbReference>